<keyword evidence="1" id="KW-0732">Signal</keyword>
<dbReference type="AlphaFoldDB" id="A0A1I6BEH0"/>
<protein>
    <recommendedName>
        <fullName evidence="4">Lipoprotein</fullName>
    </recommendedName>
</protein>
<feature type="chain" id="PRO_5011647912" description="Lipoprotein" evidence="1">
    <location>
        <begin position="23"/>
        <end position="164"/>
    </location>
</feature>
<evidence type="ECO:0000313" key="3">
    <source>
        <dbReference type="Proteomes" id="UP000199029"/>
    </source>
</evidence>
<gene>
    <name evidence="2" type="ORF">SAMN04515668_4432</name>
</gene>
<keyword evidence="3" id="KW-1185">Reference proteome</keyword>
<sequence length="164" mass="16450">MNPSLSRAAVLLALTACTPADPAPPPLAARATYTDEHGVRTVLSSVSAALVVESPPSQAPGPPPVTVSAVRVATQLPTGRPLAVSFPFADPALPGPGPVTLFPFLLVRAGGATPGSSLEYRAPVTAGTLRVEAGAPRAVSATYVGPLEAGGPSVRLELDHVPVP</sequence>
<organism evidence="2 3">
    <name type="scientific">Hymenobacter arizonensis</name>
    <name type="common">Siccationidurans arizonensis</name>
    <dbReference type="NCBI Taxonomy" id="1227077"/>
    <lineage>
        <taxon>Bacteria</taxon>
        <taxon>Pseudomonadati</taxon>
        <taxon>Bacteroidota</taxon>
        <taxon>Cytophagia</taxon>
        <taxon>Cytophagales</taxon>
        <taxon>Hymenobacteraceae</taxon>
        <taxon>Hymenobacter</taxon>
    </lineage>
</organism>
<evidence type="ECO:0000313" key="2">
    <source>
        <dbReference type="EMBL" id="SFQ79362.1"/>
    </source>
</evidence>
<proteinExistence type="predicted"/>
<dbReference type="EMBL" id="FOXS01000008">
    <property type="protein sequence ID" value="SFQ79362.1"/>
    <property type="molecule type" value="Genomic_DNA"/>
</dbReference>
<name>A0A1I6BEH0_HYMAR</name>
<reference evidence="3" key="1">
    <citation type="submission" date="2016-10" db="EMBL/GenBank/DDBJ databases">
        <authorList>
            <person name="Varghese N."/>
            <person name="Submissions S."/>
        </authorList>
    </citation>
    <scope>NUCLEOTIDE SEQUENCE [LARGE SCALE GENOMIC DNA]</scope>
    <source>
        <strain evidence="3">OR362-8,ATCC BAA-1266,JCM 13504</strain>
    </source>
</reference>
<feature type="signal peptide" evidence="1">
    <location>
        <begin position="1"/>
        <end position="22"/>
    </location>
</feature>
<evidence type="ECO:0008006" key="4">
    <source>
        <dbReference type="Google" id="ProtNLM"/>
    </source>
</evidence>
<evidence type="ECO:0000256" key="1">
    <source>
        <dbReference type="SAM" id="SignalP"/>
    </source>
</evidence>
<accession>A0A1I6BEH0</accession>
<dbReference type="Proteomes" id="UP000199029">
    <property type="component" value="Unassembled WGS sequence"/>
</dbReference>